<dbReference type="Proteomes" id="UP000672097">
    <property type="component" value="Unassembled WGS sequence"/>
</dbReference>
<feature type="signal peptide" evidence="1">
    <location>
        <begin position="1"/>
        <end position="21"/>
    </location>
</feature>
<keyword evidence="3" id="KW-1185">Reference proteome</keyword>
<dbReference type="RefSeq" id="WP_210809234.1">
    <property type="nucleotide sequence ID" value="NZ_JAGQDG010000004.1"/>
</dbReference>
<evidence type="ECO:0000313" key="2">
    <source>
        <dbReference type="EMBL" id="MBQ0935916.1"/>
    </source>
</evidence>
<sequence length="189" mass="21060">MRTAALSASLLVLTLATVASAEDTRQQEQAISRFVASLPPGWQIAQRDQNQYPWGHYFCSSHSGPLGTKIVFAGPKPVKVQWTTATGEERQTIVAQEALEVWFMPTDYSDSWLSWLCFSRPAQPIEVYSGNGVRVFARPAHRLYSESKFQQEVLTTAVAVRWPDSPGNNPALISWEGWEKYASNALVGK</sequence>
<organism evidence="2 3">
    <name type="scientific">Ideonella paludis</name>
    <dbReference type="NCBI Taxonomy" id="1233411"/>
    <lineage>
        <taxon>Bacteria</taxon>
        <taxon>Pseudomonadati</taxon>
        <taxon>Pseudomonadota</taxon>
        <taxon>Betaproteobacteria</taxon>
        <taxon>Burkholderiales</taxon>
        <taxon>Sphaerotilaceae</taxon>
        <taxon>Ideonella</taxon>
    </lineage>
</organism>
<protein>
    <submittedName>
        <fullName evidence="2">Uncharacterized protein</fullName>
    </submittedName>
</protein>
<proteinExistence type="predicted"/>
<accession>A0ABS5DYL2</accession>
<keyword evidence="1" id="KW-0732">Signal</keyword>
<evidence type="ECO:0000313" key="3">
    <source>
        <dbReference type="Proteomes" id="UP000672097"/>
    </source>
</evidence>
<name>A0ABS5DYL2_9BURK</name>
<gene>
    <name evidence="2" type="ORF">KAK11_11315</name>
</gene>
<feature type="chain" id="PRO_5046110974" evidence="1">
    <location>
        <begin position="22"/>
        <end position="189"/>
    </location>
</feature>
<reference evidence="2 3" key="1">
    <citation type="submission" date="2021-04" db="EMBL/GenBank/DDBJ databases">
        <title>The genome sequence of type strain Ideonella paludis KCTC 32238.</title>
        <authorList>
            <person name="Liu Y."/>
        </authorList>
    </citation>
    <scope>NUCLEOTIDE SEQUENCE [LARGE SCALE GENOMIC DNA]</scope>
    <source>
        <strain evidence="2 3">KCTC 32238</strain>
    </source>
</reference>
<comment type="caution">
    <text evidence="2">The sequence shown here is derived from an EMBL/GenBank/DDBJ whole genome shotgun (WGS) entry which is preliminary data.</text>
</comment>
<evidence type="ECO:0000256" key="1">
    <source>
        <dbReference type="SAM" id="SignalP"/>
    </source>
</evidence>
<dbReference type="EMBL" id="JAGQDG010000004">
    <property type="protein sequence ID" value="MBQ0935916.1"/>
    <property type="molecule type" value="Genomic_DNA"/>
</dbReference>